<evidence type="ECO:0000256" key="2">
    <source>
        <dbReference type="SAM" id="SignalP"/>
    </source>
</evidence>
<keyword evidence="1" id="KW-0472">Membrane</keyword>
<feature type="transmembrane region" description="Helical" evidence="1">
    <location>
        <begin position="44"/>
        <end position="67"/>
    </location>
</feature>
<protein>
    <submittedName>
        <fullName evidence="3">Uncharacterized protein</fullName>
    </submittedName>
</protein>
<organism evidence="3 4">
    <name type="scientific">Penicillium canariense</name>
    <dbReference type="NCBI Taxonomy" id="189055"/>
    <lineage>
        <taxon>Eukaryota</taxon>
        <taxon>Fungi</taxon>
        <taxon>Dikarya</taxon>
        <taxon>Ascomycota</taxon>
        <taxon>Pezizomycotina</taxon>
        <taxon>Eurotiomycetes</taxon>
        <taxon>Eurotiomycetidae</taxon>
        <taxon>Eurotiales</taxon>
        <taxon>Aspergillaceae</taxon>
        <taxon>Penicillium</taxon>
    </lineage>
</organism>
<accession>A0A9W9HYW9</accession>
<sequence length="472" mass="53879">MWKYPGVPITLVYLFGHVQAQNSTSNPLEGWQFDDASRSSWDILWTCLTTIFACTWAALHFQLPVYVKGSARAWGKFTAWIYTLIAPEIMVIYVAVDFHSARDAAAHCNRAFRATMDEAKTQETRSTQGQLLTSGVKADGREDDREWTTTHGFCIRMGGFQLRTKDGWLYTISVENIIPLIEAGVIQPGDLDEEEIKDHSKADAVAKLLAILQSVWVTINILARAALQLPICPLEISTVAYVLCAFFTYALWWCKPKDMKTPITLHIPYNRNSEEISSWVHEILDARSHCWRHPTEQTVDREPKEASDPKESLFRRSRHKLWSDQARDGMIGRLSPLDEALLTICAAIGLQAFSAIHVAAWNFVFPTLAERWAWRVISLIALIIPWISFWMAVVPLFLAWCVRKYRLHVPWLESYIDPESRRTLLEGVIFEGVFFVYYFARVGTIILMMISLRALPAGSFIGIDWLSTIPHI</sequence>
<keyword evidence="4" id="KW-1185">Reference proteome</keyword>
<feature type="transmembrane region" description="Helical" evidence="1">
    <location>
        <begin position="376"/>
        <end position="402"/>
    </location>
</feature>
<comment type="caution">
    <text evidence="3">The sequence shown here is derived from an EMBL/GenBank/DDBJ whole genome shotgun (WGS) entry which is preliminary data.</text>
</comment>
<feature type="transmembrane region" description="Helical" evidence="1">
    <location>
        <begin position="236"/>
        <end position="254"/>
    </location>
</feature>
<proteinExistence type="predicted"/>
<dbReference type="PANTHER" id="PTHR35043">
    <property type="entry name" value="TRANSCRIPTION FACTOR DOMAIN-CONTAINING PROTEIN"/>
    <property type="match status" value="1"/>
</dbReference>
<dbReference type="Proteomes" id="UP001149163">
    <property type="component" value="Unassembled WGS sequence"/>
</dbReference>
<dbReference type="GeneID" id="81428451"/>
<evidence type="ECO:0000313" key="3">
    <source>
        <dbReference type="EMBL" id="KAJ5160146.1"/>
    </source>
</evidence>
<feature type="transmembrane region" description="Helical" evidence="1">
    <location>
        <begin position="79"/>
        <end position="96"/>
    </location>
</feature>
<feature type="chain" id="PRO_5040931885" evidence="2">
    <location>
        <begin position="21"/>
        <end position="472"/>
    </location>
</feature>
<evidence type="ECO:0000313" key="4">
    <source>
        <dbReference type="Proteomes" id="UP001149163"/>
    </source>
</evidence>
<dbReference type="OrthoDB" id="3061561at2759"/>
<gene>
    <name evidence="3" type="ORF">N7482_007150</name>
</gene>
<keyword evidence="2" id="KW-0732">Signal</keyword>
<feature type="transmembrane region" description="Helical" evidence="1">
    <location>
        <begin position="423"/>
        <end position="440"/>
    </location>
</feature>
<reference evidence="3" key="1">
    <citation type="submission" date="2022-11" db="EMBL/GenBank/DDBJ databases">
        <authorList>
            <person name="Petersen C."/>
        </authorList>
    </citation>
    <scope>NUCLEOTIDE SEQUENCE</scope>
    <source>
        <strain evidence="3">IBT 26290</strain>
    </source>
</reference>
<reference evidence="3" key="2">
    <citation type="journal article" date="2023" name="IMA Fungus">
        <title>Comparative genomic study of the Penicillium genus elucidates a diverse pangenome and 15 lateral gene transfer events.</title>
        <authorList>
            <person name="Petersen C."/>
            <person name="Sorensen T."/>
            <person name="Nielsen M.R."/>
            <person name="Sondergaard T.E."/>
            <person name="Sorensen J.L."/>
            <person name="Fitzpatrick D.A."/>
            <person name="Frisvad J.C."/>
            <person name="Nielsen K.L."/>
        </authorList>
    </citation>
    <scope>NUCLEOTIDE SEQUENCE</scope>
    <source>
        <strain evidence="3">IBT 26290</strain>
    </source>
</reference>
<name>A0A9W9HYW9_9EURO</name>
<dbReference type="RefSeq" id="XP_056541704.1">
    <property type="nucleotide sequence ID" value="XM_056689275.1"/>
</dbReference>
<dbReference type="PANTHER" id="PTHR35043:SF7">
    <property type="entry name" value="TRANSCRIPTION FACTOR DOMAIN-CONTAINING PROTEIN"/>
    <property type="match status" value="1"/>
</dbReference>
<keyword evidence="1" id="KW-0812">Transmembrane</keyword>
<evidence type="ECO:0000256" key="1">
    <source>
        <dbReference type="SAM" id="Phobius"/>
    </source>
</evidence>
<dbReference type="EMBL" id="JAPQKN010000004">
    <property type="protein sequence ID" value="KAJ5160146.1"/>
    <property type="molecule type" value="Genomic_DNA"/>
</dbReference>
<feature type="transmembrane region" description="Helical" evidence="1">
    <location>
        <begin position="340"/>
        <end position="364"/>
    </location>
</feature>
<dbReference type="AlphaFoldDB" id="A0A9W9HYW9"/>
<feature type="signal peptide" evidence="2">
    <location>
        <begin position="1"/>
        <end position="20"/>
    </location>
</feature>
<keyword evidence="1" id="KW-1133">Transmembrane helix</keyword>